<dbReference type="Proteomes" id="UP000663981">
    <property type="component" value="Unassembled WGS sequence"/>
</dbReference>
<dbReference type="PROSITE" id="PS50043">
    <property type="entry name" value="HTH_LUXR_2"/>
    <property type="match status" value="1"/>
</dbReference>
<keyword evidence="11" id="KW-1185">Reference proteome</keyword>
<evidence type="ECO:0000256" key="2">
    <source>
        <dbReference type="ARBA" id="ARBA00022553"/>
    </source>
</evidence>
<dbReference type="InterPro" id="IPR036388">
    <property type="entry name" value="WH-like_DNA-bd_sf"/>
</dbReference>
<dbReference type="CDD" id="cd06170">
    <property type="entry name" value="LuxR_C_like"/>
    <property type="match status" value="1"/>
</dbReference>
<evidence type="ECO:0000256" key="6">
    <source>
        <dbReference type="ARBA" id="ARBA00023163"/>
    </source>
</evidence>
<dbReference type="Pfam" id="PF00196">
    <property type="entry name" value="GerE"/>
    <property type="match status" value="1"/>
</dbReference>
<dbReference type="SUPFAM" id="SSF46894">
    <property type="entry name" value="C-terminal effector domain of the bipartite response regulators"/>
    <property type="match status" value="1"/>
</dbReference>
<protein>
    <submittedName>
        <fullName evidence="10">Response regulator transcription factor</fullName>
    </submittedName>
</protein>
<dbReference type="InterPro" id="IPR001789">
    <property type="entry name" value="Sig_transdc_resp-reg_receiver"/>
</dbReference>
<evidence type="ECO:0000256" key="4">
    <source>
        <dbReference type="ARBA" id="ARBA00023015"/>
    </source>
</evidence>
<dbReference type="InterPro" id="IPR000792">
    <property type="entry name" value="Tscrpt_reg_LuxR_C"/>
</dbReference>
<dbReference type="EMBL" id="JAGDEL010000002">
    <property type="protein sequence ID" value="MBO1510816.1"/>
    <property type="molecule type" value="Genomic_DNA"/>
</dbReference>
<dbReference type="SMART" id="SM00448">
    <property type="entry name" value="REC"/>
    <property type="match status" value="1"/>
</dbReference>
<dbReference type="InterPro" id="IPR011006">
    <property type="entry name" value="CheY-like_superfamily"/>
</dbReference>
<organism evidence="10 11">
    <name type="scientific">Metabacillus bambusae</name>
    <dbReference type="NCBI Taxonomy" id="2795218"/>
    <lineage>
        <taxon>Bacteria</taxon>
        <taxon>Bacillati</taxon>
        <taxon>Bacillota</taxon>
        <taxon>Bacilli</taxon>
        <taxon>Bacillales</taxon>
        <taxon>Bacillaceae</taxon>
        <taxon>Metabacillus</taxon>
    </lineage>
</organism>
<accession>A0ABS3MXV5</accession>
<dbReference type="InterPro" id="IPR016032">
    <property type="entry name" value="Sig_transdc_resp-reg_C-effctor"/>
</dbReference>
<evidence type="ECO:0000313" key="10">
    <source>
        <dbReference type="EMBL" id="MBO1510816.1"/>
    </source>
</evidence>
<evidence type="ECO:0000256" key="7">
    <source>
        <dbReference type="PROSITE-ProRule" id="PRU00169"/>
    </source>
</evidence>
<keyword evidence="2 7" id="KW-0597">Phosphoprotein</keyword>
<keyword evidence="3" id="KW-0902">Two-component regulatory system</keyword>
<name>A0ABS3MXV5_9BACI</name>
<dbReference type="PROSITE" id="PS50110">
    <property type="entry name" value="RESPONSE_REGULATORY"/>
    <property type="match status" value="1"/>
</dbReference>
<sequence length="216" mass="24279">MKEKVNILVIDDHPAVREGTKAILKAEPGVQVECLNPPYTNEAIEKIDFTPFDAILMDLNLGEINGIQLSKTILNMEHSCKVILYTGYDVADYFEEAIALGIHGAISKTESKERLLSFIRHAINGDIIVPYQYFKKLLSHKQSKVVETLSINNVFNDREKAILKEVEKGLTNQEIADHLHLSKRSIEYSLTSIFNKLNVSTRTEAVLIAKAEGIIE</sequence>
<dbReference type="Gene3D" id="1.10.10.10">
    <property type="entry name" value="Winged helix-like DNA-binding domain superfamily/Winged helix DNA-binding domain"/>
    <property type="match status" value="1"/>
</dbReference>
<keyword evidence="4" id="KW-0805">Transcription regulation</keyword>
<feature type="domain" description="Response regulatory" evidence="9">
    <location>
        <begin position="6"/>
        <end position="123"/>
    </location>
</feature>
<dbReference type="Gene3D" id="3.40.50.2300">
    <property type="match status" value="1"/>
</dbReference>
<comment type="caution">
    <text evidence="10">The sequence shown here is derived from an EMBL/GenBank/DDBJ whole genome shotgun (WGS) entry which is preliminary data.</text>
</comment>
<dbReference type="SUPFAM" id="SSF52172">
    <property type="entry name" value="CheY-like"/>
    <property type="match status" value="1"/>
</dbReference>
<evidence type="ECO:0000256" key="5">
    <source>
        <dbReference type="ARBA" id="ARBA00023125"/>
    </source>
</evidence>
<keyword evidence="6" id="KW-0804">Transcription</keyword>
<dbReference type="PANTHER" id="PTHR43214">
    <property type="entry name" value="TWO-COMPONENT RESPONSE REGULATOR"/>
    <property type="match status" value="1"/>
</dbReference>
<dbReference type="PANTHER" id="PTHR43214:SF1">
    <property type="entry name" value="TRANSCRIPTIONAL REGULATORY PROTEIN COMA"/>
    <property type="match status" value="1"/>
</dbReference>
<dbReference type="InterPro" id="IPR039420">
    <property type="entry name" value="WalR-like"/>
</dbReference>
<feature type="domain" description="HTH luxR-type" evidence="8">
    <location>
        <begin position="148"/>
        <end position="213"/>
    </location>
</feature>
<dbReference type="RefSeq" id="WP_207975445.1">
    <property type="nucleotide sequence ID" value="NZ_JAGDEL010000002.1"/>
</dbReference>
<evidence type="ECO:0000256" key="1">
    <source>
        <dbReference type="ARBA" id="ARBA00004496"/>
    </source>
</evidence>
<reference evidence="10 11" key="1">
    <citation type="submission" date="2021-03" db="EMBL/GenBank/DDBJ databases">
        <title>Whole genome sequence of Metabacillus bambusae BG109.</title>
        <authorList>
            <person name="Jeong J.W."/>
        </authorList>
    </citation>
    <scope>NUCLEOTIDE SEQUENCE [LARGE SCALE GENOMIC DNA]</scope>
    <source>
        <strain evidence="10 11">BG109</strain>
    </source>
</reference>
<dbReference type="CDD" id="cd17535">
    <property type="entry name" value="REC_NarL-like"/>
    <property type="match status" value="1"/>
</dbReference>
<dbReference type="PRINTS" id="PR00038">
    <property type="entry name" value="HTHLUXR"/>
</dbReference>
<gene>
    <name evidence="10" type="ORF">I7822_03810</name>
</gene>
<feature type="modified residue" description="4-aspartylphosphate" evidence="7">
    <location>
        <position position="58"/>
    </location>
</feature>
<evidence type="ECO:0000256" key="3">
    <source>
        <dbReference type="ARBA" id="ARBA00023012"/>
    </source>
</evidence>
<dbReference type="Pfam" id="PF00072">
    <property type="entry name" value="Response_reg"/>
    <property type="match status" value="1"/>
</dbReference>
<comment type="subcellular location">
    <subcellularLocation>
        <location evidence="1">Cytoplasm</location>
    </subcellularLocation>
</comment>
<proteinExistence type="predicted"/>
<dbReference type="PROSITE" id="PS00622">
    <property type="entry name" value="HTH_LUXR_1"/>
    <property type="match status" value="1"/>
</dbReference>
<keyword evidence="5" id="KW-0238">DNA-binding</keyword>
<evidence type="ECO:0000313" key="11">
    <source>
        <dbReference type="Proteomes" id="UP000663981"/>
    </source>
</evidence>
<evidence type="ECO:0000259" key="9">
    <source>
        <dbReference type="PROSITE" id="PS50110"/>
    </source>
</evidence>
<dbReference type="InterPro" id="IPR058245">
    <property type="entry name" value="NreC/VraR/RcsB-like_REC"/>
</dbReference>
<evidence type="ECO:0000259" key="8">
    <source>
        <dbReference type="PROSITE" id="PS50043"/>
    </source>
</evidence>
<dbReference type="SMART" id="SM00421">
    <property type="entry name" value="HTH_LUXR"/>
    <property type="match status" value="1"/>
</dbReference>